<keyword evidence="3 5" id="KW-1133">Transmembrane helix</keyword>
<feature type="transmembrane region" description="Helical" evidence="5">
    <location>
        <begin position="61"/>
        <end position="79"/>
    </location>
</feature>
<dbReference type="PROSITE" id="PS00217">
    <property type="entry name" value="SUGAR_TRANSPORT_2"/>
    <property type="match status" value="1"/>
</dbReference>
<evidence type="ECO:0000256" key="1">
    <source>
        <dbReference type="ARBA" id="ARBA00004141"/>
    </source>
</evidence>
<reference evidence="6" key="1">
    <citation type="journal article" date="2010" name="Science">
        <title>Plasticity of animal genome architecture unmasked by rapid evolution of a pelagic tunicate.</title>
        <authorList>
            <person name="Denoeud F."/>
            <person name="Henriet S."/>
            <person name="Mungpakdee S."/>
            <person name="Aury J.M."/>
            <person name="Da Silva C."/>
            <person name="Brinkmann H."/>
            <person name="Mikhaleva J."/>
            <person name="Olsen L.C."/>
            <person name="Jubin C."/>
            <person name="Canestro C."/>
            <person name="Bouquet J.M."/>
            <person name="Danks G."/>
            <person name="Poulain J."/>
            <person name="Campsteijn C."/>
            <person name="Adamski M."/>
            <person name="Cross I."/>
            <person name="Yadetie F."/>
            <person name="Muffato M."/>
            <person name="Louis A."/>
            <person name="Butcher S."/>
            <person name="Tsagkogeorga G."/>
            <person name="Konrad A."/>
            <person name="Singh S."/>
            <person name="Jensen M.F."/>
            <person name="Cong E.H."/>
            <person name="Eikeseth-Otteraa H."/>
            <person name="Noel B."/>
            <person name="Anthouard V."/>
            <person name="Porcel B.M."/>
            <person name="Kachouri-Lafond R."/>
            <person name="Nishino A."/>
            <person name="Ugolini M."/>
            <person name="Chourrout P."/>
            <person name="Nishida H."/>
            <person name="Aasland R."/>
            <person name="Huzurbazar S."/>
            <person name="Westhof E."/>
            <person name="Delsuc F."/>
            <person name="Lehrach H."/>
            <person name="Reinhardt R."/>
            <person name="Weissenbach J."/>
            <person name="Roy S.W."/>
            <person name="Artiguenave F."/>
            <person name="Postlethwait J.H."/>
            <person name="Manak J.R."/>
            <person name="Thompson E.M."/>
            <person name="Jaillon O."/>
            <person name="Du Pasquier L."/>
            <person name="Boudinot P."/>
            <person name="Liberles D.A."/>
            <person name="Volff J.N."/>
            <person name="Philippe H."/>
            <person name="Lenhard B."/>
            <person name="Roest Crollius H."/>
            <person name="Wincker P."/>
            <person name="Chourrout D."/>
        </authorList>
    </citation>
    <scope>NUCLEOTIDE SEQUENCE [LARGE SCALE GENOMIC DNA]</scope>
</reference>
<dbReference type="Proteomes" id="UP000011014">
    <property type="component" value="Unassembled WGS sequence"/>
</dbReference>
<evidence type="ECO:0000256" key="3">
    <source>
        <dbReference type="ARBA" id="ARBA00022989"/>
    </source>
</evidence>
<dbReference type="EMBL" id="FN656874">
    <property type="protein sequence ID" value="CBY42108.1"/>
    <property type="molecule type" value="Genomic_DNA"/>
</dbReference>
<evidence type="ECO:0000313" key="6">
    <source>
        <dbReference type="EMBL" id="CBY42108.1"/>
    </source>
</evidence>
<feature type="transmembrane region" description="Helical" evidence="5">
    <location>
        <begin position="33"/>
        <end position="54"/>
    </location>
</feature>
<sequence>MFIVHFFYGGLLKSLSIMYSPWQATFNVNNAEVAVIFSALATCMQCGAFASKFLQSFGQKVLFASSIIAFLGAFTAYLAKTLTTLAIGIGILGFALGIFRVRSISILSQNVTGGKRAFAISLGMVGTAVGATVLPLLWRFILYRYSTGQAMLILAGMLLNLFIATLCLKERSQTKEEKKNSEPDSIIEIFRLPVVLYCIAMLLNFSGKTAQFPFFVPFAESIGLSGYEPATIVLLINVVDIFSRPVGGQLGSSKYVQKIGGSILPIIFFILMALMNALALFTITDFLSYSIWAAIYGVVYAIPVPSTMSCICEFTHVKNMNNVLR</sequence>
<feature type="transmembrane region" description="Helical" evidence="5">
    <location>
        <begin position="289"/>
        <end position="312"/>
    </location>
</feature>
<comment type="subcellular location">
    <subcellularLocation>
        <location evidence="1">Membrane</location>
        <topology evidence="1">Multi-pass membrane protein</topology>
    </subcellularLocation>
</comment>
<feature type="transmembrane region" description="Helical" evidence="5">
    <location>
        <begin position="263"/>
        <end position="283"/>
    </location>
</feature>
<dbReference type="GO" id="GO:0016323">
    <property type="term" value="C:basolateral plasma membrane"/>
    <property type="evidence" value="ECO:0007669"/>
    <property type="project" value="TreeGrafter"/>
</dbReference>
<dbReference type="AlphaFoldDB" id="E4Z330"/>
<feature type="transmembrane region" description="Helical" evidence="5">
    <location>
        <begin position="189"/>
        <end position="206"/>
    </location>
</feature>
<gene>
    <name evidence="6" type="ORF">GSOID_T00025775001</name>
</gene>
<dbReference type="PANTHER" id="PTHR11360:SF313">
    <property type="entry name" value="MONOCARBOXYLATE TRANSPORTER 13-LIKE ISOFORM X1"/>
    <property type="match status" value="1"/>
</dbReference>
<dbReference type="InterPro" id="IPR036259">
    <property type="entry name" value="MFS_trans_sf"/>
</dbReference>
<accession>E4Z330</accession>
<feature type="transmembrane region" description="Helical" evidence="5">
    <location>
        <begin position="226"/>
        <end position="242"/>
    </location>
</feature>
<dbReference type="GO" id="GO:0008028">
    <property type="term" value="F:monocarboxylic acid transmembrane transporter activity"/>
    <property type="evidence" value="ECO:0007669"/>
    <property type="project" value="TreeGrafter"/>
</dbReference>
<feature type="transmembrane region" description="Helical" evidence="5">
    <location>
        <begin position="117"/>
        <end position="138"/>
    </location>
</feature>
<evidence type="ECO:0000256" key="2">
    <source>
        <dbReference type="ARBA" id="ARBA00022692"/>
    </source>
</evidence>
<organism evidence="6">
    <name type="scientific">Oikopleura dioica</name>
    <name type="common">Tunicate</name>
    <dbReference type="NCBI Taxonomy" id="34765"/>
    <lineage>
        <taxon>Eukaryota</taxon>
        <taxon>Metazoa</taxon>
        <taxon>Chordata</taxon>
        <taxon>Tunicata</taxon>
        <taxon>Appendicularia</taxon>
        <taxon>Copelata</taxon>
        <taxon>Oikopleuridae</taxon>
        <taxon>Oikopleura</taxon>
    </lineage>
</organism>
<dbReference type="PANTHER" id="PTHR11360">
    <property type="entry name" value="MONOCARBOXYLATE TRANSPORTER"/>
    <property type="match status" value="1"/>
</dbReference>
<evidence type="ECO:0000256" key="4">
    <source>
        <dbReference type="ARBA" id="ARBA00023136"/>
    </source>
</evidence>
<keyword evidence="4 5" id="KW-0472">Membrane</keyword>
<dbReference type="Gene3D" id="1.20.1250.20">
    <property type="entry name" value="MFS general substrate transporter like domains"/>
    <property type="match status" value="2"/>
</dbReference>
<dbReference type="SUPFAM" id="SSF103473">
    <property type="entry name" value="MFS general substrate transporter"/>
    <property type="match status" value="1"/>
</dbReference>
<name>E4Z330_OIKDI</name>
<keyword evidence="2 5" id="KW-0812">Transmembrane</keyword>
<feature type="transmembrane region" description="Helical" evidence="5">
    <location>
        <begin position="150"/>
        <end position="168"/>
    </location>
</feature>
<feature type="transmembrane region" description="Helical" evidence="5">
    <location>
        <begin position="85"/>
        <end position="105"/>
    </location>
</feature>
<protein>
    <recommendedName>
        <fullName evidence="7">Major facilitator superfamily (MFS) profile domain-containing protein</fullName>
    </recommendedName>
</protein>
<evidence type="ECO:0000256" key="5">
    <source>
        <dbReference type="SAM" id="Phobius"/>
    </source>
</evidence>
<dbReference type="InterPro" id="IPR050327">
    <property type="entry name" value="Proton-linked_MCT"/>
</dbReference>
<dbReference type="InterPro" id="IPR005829">
    <property type="entry name" value="Sugar_transporter_CS"/>
</dbReference>
<dbReference type="Pfam" id="PF07690">
    <property type="entry name" value="MFS_1"/>
    <property type="match status" value="1"/>
</dbReference>
<proteinExistence type="predicted"/>
<dbReference type="InterPro" id="IPR011701">
    <property type="entry name" value="MFS"/>
</dbReference>
<evidence type="ECO:0008006" key="7">
    <source>
        <dbReference type="Google" id="ProtNLM"/>
    </source>
</evidence>